<dbReference type="PANTHER" id="PTHR38766:SF1">
    <property type="entry name" value="FLAGELLAR PROTEIN FLIO"/>
    <property type="match status" value="1"/>
</dbReference>
<evidence type="ECO:0000256" key="7">
    <source>
        <dbReference type="ARBA" id="ARBA00023143"/>
    </source>
</evidence>
<evidence type="ECO:0000256" key="2">
    <source>
        <dbReference type="ARBA" id="ARBA00004236"/>
    </source>
</evidence>
<evidence type="ECO:0000256" key="8">
    <source>
        <dbReference type="ARBA" id="ARBA00037937"/>
    </source>
</evidence>
<keyword evidence="4 10" id="KW-0812">Transmembrane</keyword>
<evidence type="ECO:0008006" key="13">
    <source>
        <dbReference type="Google" id="ProtNLM"/>
    </source>
</evidence>
<dbReference type="Proteomes" id="UP000257706">
    <property type="component" value="Unassembled WGS sequence"/>
</dbReference>
<feature type="compositionally biased region" description="Basic and acidic residues" evidence="9">
    <location>
        <begin position="123"/>
        <end position="136"/>
    </location>
</feature>
<reference evidence="11 12" key="1">
    <citation type="journal article" date="2018" name="Nat. Biotechnol.">
        <title>A standardized bacterial taxonomy based on genome phylogeny substantially revises the tree of life.</title>
        <authorList>
            <person name="Parks D.H."/>
            <person name="Chuvochina M."/>
            <person name="Waite D.W."/>
            <person name="Rinke C."/>
            <person name="Skarshewski A."/>
            <person name="Chaumeil P.A."/>
            <person name="Hugenholtz P."/>
        </authorList>
    </citation>
    <scope>NUCLEOTIDE SEQUENCE [LARGE SCALE GENOMIC DNA]</scope>
    <source>
        <strain evidence="11">UBA8739</strain>
    </source>
</reference>
<dbReference type="GO" id="GO:0009425">
    <property type="term" value="C:bacterial-type flagellum basal body"/>
    <property type="evidence" value="ECO:0007669"/>
    <property type="project" value="UniProtKB-SubCell"/>
</dbReference>
<dbReference type="GO" id="GO:0005886">
    <property type="term" value="C:plasma membrane"/>
    <property type="evidence" value="ECO:0007669"/>
    <property type="project" value="UniProtKB-SubCell"/>
</dbReference>
<dbReference type="InterPro" id="IPR022781">
    <property type="entry name" value="Flagellar_biosynth_FliO"/>
</dbReference>
<keyword evidence="3" id="KW-1003">Cell membrane</keyword>
<comment type="subcellular location">
    <subcellularLocation>
        <location evidence="1">Bacterial flagellum basal body</location>
    </subcellularLocation>
    <subcellularLocation>
        <location evidence="2">Cell membrane</location>
    </subcellularLocation>
</comment>
<protein>
    <recommendedName>
        <fullName evidence="13">Flagellar assembly protein FliO</fullName>
    </recommendedName>
</protein>
<accession>A0A3B9IM34</accession>
<keyword evidence="6 10" id="KW-0472">Membrane</keyword>
<evidence type="ECO:0000256" key="10">
    <source>
        <dbReference type="SAM" id="Phobius"/>
    </source>
</evidence>
<gene>
    <name evidence="11" type="ORF">DCK97_15180</name>
</gene>
<sequence>MTFNDILQMIAGLALVAGLIGLVALAIRRWGDRAGAPARGRRLALVESRQIDPKRRLVLIRRDDVEHLLLIGGDGDLVIERAIEAPDMAAAPAPMRGTEPGFRPAAAPVAARDYADDDDEDEPVLRVDRRGTERRRGFPPQPGRRIPPEFDR</sequence>
<keyword evidence="7" id="KW-0975">Bacterial flagellum</keyword>
<feature type="transmembrane region" description="Helical" evidence="10">
    <location>
        <begin position="6"/>
        <end position="27"/>
    </location>
</feature>
<evidence type="ECO:0000256" key="5">
    <source>
        <dbReference type="ARBA" id="ARBA00022989"/>
    </source>
</evidence>
<comment type="similarity">
    <text evidence="8">Belongs to the FliO/MopB family.</text>
</comment>
<evidence type="ECO:0000313" key="11">
    <source>
        <dbReference type="EMBL" id="HAE48758.1"/>
    </source>
</evidence>
<dbReference type="GO" id="GO:0044781">
    <property type="term" value="P:bacterial-type flagellum organization"/>
    <property type="evidence" value="ECO:0007669"/>
    <property type="project" value="InterPro"/>
</dbReference>
<evidence type="ECO:0000256" key="9">
    <source>
        <dbReference type="SAM" id="MobiDB-lite"/>
    </source>
</evidence>
<evidence type="ECO:0000256" key="4">
    <source>
        <dbReference type="ARBA" id="ARBA00022692"/>
    </source>
</evidence>
<dbReference type="InterPro" id="IPR052205">
    <property type="entry name" value="FliO/MopB"/>
</dbReference>
<dbReference type="EMBL" id="DMAI01000242">
    <property type="protein sequence ID" value="HAE48758.1"/>
    <property type="molecule type" value="Genomic_DNA"/>
</dbReference>
<feature type="compositionally biased region" description="Low complexity" evidence="9">
    <location>
        <begin position="103"/>
        <end position="112"/>
    </location>
</feature>
<evidence type="ECO:0000256" key="6">
    <source>
        <dbReference type="ARBA" id="ARBA00023136"/>
    </source>
</evidence>
<evidence type="ECO:0000256" key="3">
    <source>
        <dbReference type="ARBA" id="ARBA00022475"/>
    </source>
</evidence>
<dbReference type="PANTHER" id="PTHR38766">
    <property type="entry name" value="FLAGELLAR PROTEIN FLIO"/>
    <property type="match status" value="1"/>
</dbReference>
<feature type="region of interest" description="Disordered" evidence="9">
    <location>
        <begin position="91"/>
        <end position="152"/>
    </location>
</feature>
<evidence type="ECO:0000256" key="1">
    <source>
        <dbReference type="ARBA" id="ARBA00004117"/>
    </source>
</evidence>
<keyword evidence="5 10" id="KW-1133">Transmembrane helix</keyword>
<evidence type="ECO:0000313" key="12">
    <source>
        <dbReference type="Proteomes" id="UP000257706"/>
    </source>
</evidence>
<name>A0A3B9IM34_9PROT</name>
<dbReference type="Pfam" id="PF04347">
    <property type="entry name" value="FliO"/>
    <property type="match status" value="1"/>
</dbReference>
<organism evidence="11 12">
    <name type="scientific">Tistrella mobilis</name>
    <dbReference type="NCBI Taxonomy" id="171437"/>
    <lineage>
        <taxon>Bacteria</taxon>
        <taxon>Pseudomonadati</taxon>
        <taxon>Pseudomonadota</taxon>
        <taxon>Alphaproteobacteria</taxon>
        <taxon>Geminicoccales</taxon>
        <taxon>Geminicoccaceae</taxon>
        <taxon>Tistrella</taxon>
    </lineage>
</organism>
<dbReference type="AlphaFoldDB" id="A0A3B9IM34"/>
<proteinExistence type="inferred from homology"/>
<comment type="caution">
    <text evidence="11">The sequence shown here is derived from an EMBL/GenBank/DDBJ whole genome shotgun (WGS) entry which is preliminary data.</text>
</comment>